<evidence type="ECO:0000313" key="5">
    <source>
        <dbReference type="Proteomes" id="UP000805841"/>
    </source>
</evidence>
<evidence type="ECO:0000256" key="2">
    <source>
        <dbReference type="SAM" id="SignalP"/>
    </source>
</evidence>
<keyword evidence="5" id="KW-1185">Reference proteome</keyword>
<comment type="caution">
    <text evidence="4">The sequence shown here is derived from an EMBL/GenBank/DDBJ whole genome shotgun (WGS) entry which is preliminary data.</text>
</comment>
<feature type="chain" id="PRO_5045795019" evidence="2">
    <location>
        <begin position="26"/>
        <end position="319"/>
    </location>
</feature>
<keyword evidence="2" id="KW-0732">Signal</keyword>
<dbReference type="EMBL" id="JAAOCA010000003">
    <property type="protein sequence ID" value="MBD1597742.1"/>
    <property type="molecule type" value="Genomic_DNA"/>
</dbReference>
<name>A0ABR7YX07_9PSED</name>
<protein>
    <submittedName>
        <fullName evidence="4">Aliphatic sulfonate ABC transporter substrate-binding protein</fullName>
    </submittedName>
</protein>
<dbReference type="InterPro" id="IPR010067">
    <property type="entry name" value="ABC_SsuA_sub-bd"/>
</dbReference>
<feature type="domain" description="Solute-binding protein family 3/N-terminal" evidence="3">
    <location>
        <begin position="32"/>
        <end position="253"/>
    </location>
</feature>
<evidence type="ECO:0000259" key="3">
    <source>
        <dbReference type="SMART" id="SM00062"/>
    </source>
</evidence>
<evidence type="ECO:0000313" key="4">
    <source>
        <dbReference type="EMBL" id="MBD1597742.1"/>
    </source>
</evidence>
<feature type="signal peptide" evidence="2">
    <location>
        <begin position="1"/>
        <end position="25"/>
    </location>
</feature>
<dbReference type="PANTHER" id="PTHR30024:SF42">
    <property type="entry name" value="ALIPHATIC SULFONATES-BINDING PROTEIN-RELATED"/>
    <property type="match status" value="1"/>
</dbReference>
<proteinExistence type="inferred from homology"/>
<dbReference type="SUPFAM" id="SSF53850">
    <property type="entry name" value="Periplasmic binding protein-like II"/>
    <property type="match status" value="1"/>
</dbReference>
<comment type="similarity">
    <text evidence="1">Belongs to the bacterial solute-binding protein SsuA/TauA family.</text>
</comment>
<dbReference type="NCBIfam" id="TIGR01728">
    <property type="entry name" value="SsuA_fam"/>
    <property type="match status" value="1"/>
</dbReference>
<dbReference type="Pfam" id="PF12974">
    <property type="entry name" value="Phosphonate-bd"/>
    <property type="match status" value="1"/>
</dbReference>
<evidence type="ECO:0000256" key="1">
    <source>
        <dbReference type="ARBA" id="ARBA00010742"/>
    </source>
</evidence>
<accession>A0ABR7YX07</accession>
<reference evidence="4 5" key="1">
    <citation type="journal article" date="2020" name="Insects">
        <title>Bacteria Belonging to Pseudomonas typographi sp. nov. from the Bark Beetle Ips typographus Have Genomic Potential to Aid in the Host Ecology.</title>
        <authorList>
            <person name="Peral-Aranega E."/>
            <person name="Saati-Santamaria Z."/>
            <person name="Kolarik M."/>
            <person name="Rivas R."/>
            <person name="Garcia-Fraile P."/>
        </authorList>
    </citation>
    <scope>NUCLEOTIDE SEQUENCE [LARGE SCALE GENOMIC DNA]</scope>
    <source>
        <strain evidence="4 5">CA3A</strain>
    </source>
</reference>
<dbReference type="Proteomes" id="UP000805841">
    <property type="component" value="Unassembled WGS sequence"/>
</dbReference>
<dbReference type="SMART" id="SM00062">
    <property type="entry name" value="PBPb"/>
    <property type="match status" value="1"/>
</dbReference>
<dbReference type="PANTHER" id="PTHR30024">
    <property type="entry name" value="ALIPHATIC SULFONATES-BINDING PROTEIN-RELATED"/>
    <property type="match status" value="1"/>
</dbReference>
<dbReference type="RefSeq" id="WP_190417335.1">
    <property type="nucleotide sequence ID" value="NZ_JAAOCA010000003.1"/>
</dbReference>
<organism evidence="4 5">
    <name type="scientific">Pseudomonas typographi</name>
    <dbReference type="NCBI Taxonomy" id="2715964"/>
    <lineage>
        <taxon>Bacteria</taxon>
        <taxon>Pseudomonadati</taxon>
        <taxon>Pseudomonadota</taxon>
        <taxon>Gammaproteobacteria</taxon>
        <taxon>Pseudomonadales</taxon>
        <taxon>Pseudomonadaceae</taxon>
        <taxon>Pseudomonas</taxon>
    </lineage>
</organism>
<gene>
    <name evidence="4" type="ORF">HAQ05_03305</name>
</gene>
<dbReference type="InterPro" id="IPR001638">
    <property type="entry name" value="Solute-binding_3/MltF_N"/>
</dbReference>
<sequence length="319" mass="34541">MPKRFAYSLAVLFTTALLASAPALAADGYPTQLRIGYQKGNSLVLLKSRGTLEKALAPYHVEVQWHEFAFGPPLVEGINAGSIDIGFVGAPPPVLAQAGAAPEVVYVGYSEPYQDNYAIVVPKGSTANSFADLKGKRIAVAKGSAGEYLLLSALDQAHWPLAAINEAYLGYSEGRAAFERGDVDAWVVPDPRLADTQLANGARAVLSARQLPPQYSFYIAPRGFAEQYPKALAQVLAQLNATEQYAKAHLDDAAQVLSDDTRVPLPVWRKALARQNWGVHYPFPAEVVASQQQVADTFYRYHLIPKPVRVADAVVEVKP</sequence>
<dbReference type="Gene3D" id="3.40.190.10">
    <property type="entry name" value="Periplasmic binding protein-like II"/>
    <property type="match status" value="2"/>
</dbReference>